<evidence type="ECO:0000256" key="2">
    <source>
        <dbReference type="ARBA" id="ARBA00004225"/>
    </source>
</evidence>
<evidence type="ECO:0000256" key="3">
    <source>
        <dbReference type="ARBA" id="ARBA00009025"/>
    </source>
</evidence>
<evidence type="ECO:0000256" key="5">
    <source>
        <dbReference type="ARBA" id="ARBA00021006"/>
    </source>
</evidence>
<keyword evidence="9" id="KW-1278">Translocase</keyword>
<feature type="transmembrane region" description="Helical" evidence="17">
    <location>
        <begin position="88"/>
        <end position="106"/>
    </location>
</feature>
<feature type="transmembrane region" description="Helical" evidence="17">
    <location>
        <begin position="344"/>
        <end position="371"/>
    </location>
</feature>
<dbReference type="PRINTS" id="PR01437">
    <property type="entry name" value="NUOXDRDTASE4"/>
</dbReference>
<dbReference type="Pfam" id="PF00361">
    <property type="entry name" value="Proton_antipo_M"/>
    <property type="match status" value="1"/>
</dbReference>
<keyword evidence="10 17" id="KW-0249">Electron transport</keyword>
<feature type="transmembrane region" description="Helical" evidence="17">
    <location>
        <begin position="304"/>
        <end position="324"/>
    </location>
</feature>
<evidence type="ECO:0000256" key="12">
    <source>
        <dbReference type="ARBA" id="ARBA00023027"/>
    </source>
</evidence>
<keyword evidence="15 17" id="KW-0472">Membrane</keyword>
<keyword evidence="6 17" id="KW-0813">Transport</keyword>
<evidence type="ECO:0000313" key="19">
    <source>
        <dbReference type="EMBL" id="AOW68755.1"/>
    </source>
</evidence>
<keyword evidence="7 17" id="KW-0679">Respiratory chain</keyword>
<evidence type="ECO:0000256" key="15">
    <source>
        <dbReference type="ARBA" id="ARBA00023136"/>
    </source>
</evidence>
<dbReference type="InterPro" id="IPR003918">
    <property type="entry name" value="NADH_UbQ_OxRdtase"/>
</dbReference>
<dbReference type="GO" id="GO:0008137">
    <property type="term" value="F:NADH dehydrogenase (ubiquinone) activity"/>
    <property type="evidence" value="ECO:0007669"/>
    <property type="project" value="UniProtKB-UniRule"/>
</dbReference>
<evidence type="ECO:0000256" key="8">
    <source>
        <dbReference type="ARBA" id="ARBA00022692"/>
    </source>
</evidence>
<evidence type="ECO:0000256" key="4">
    <source>
        <dbReference type="ARBA" id="ARBA00012944"/>
    </source>
</evidence>
<dbReference type="EC" id="7.1.1.2" evidence="4 17"/>
<dbReference type="InterPro" id="IPR001750">
    <property type="entry name" value="ND/Mrp_TM"/>
</dbReference>
<proteinExistence type="inferred from homology"/>
<comment type="catalytic activity">
    <reaction evidence="16 17">
        <text>a ubiquinone + NADH + 5 H(+)(in) = a ubiquinol + NAD(+) + 4 H(+)(out)</text>
        <dbReference type="Rhea" id="RHEA:29091"/>
        <dbReference type="Rhea" id="RHEA-COMP:9565"/>
        <dbReference type="Rhea" id="RHEA-COMP:9566"/>
        <dbReference type="ChEBI" id="CHEBI:15378"/>
        <dbReference type="ChEBI" id="CHEBI:16389"/>
        <dbReference type="ChEBI" id="CHEBI:17976"/>
        <dbReference type="ChEBI" id="CHEBI:57540"/>
        <dbReference type="ChEBI" id="CHEBI:57945"/>
        <dbReference type="EC" id="7.1.1.2"/>
    </reaction>
</comment>
<name>A0A1U7AFS6_9BILA</name>
<feature type="transmembrane region" description="Helical" evidence="17">
    <location>
        <begin position="187"/>
        <end position="209"/>
    </location>
</feature>
<dbReference type="GO" id="GO:0042773">
    <property type="term" value="P:ATP synthesis coupled electron transport"/>
    <property type="evidence" value="ECO:0007669"/>
    <property type="project" value="InterPro"/>
</dbReference>
<feature type="transmembrane region" description="Helical" evidence="17">
    <location>
        <begin position="269"/>
        <end position="292"/>
    </location>
</feature>
<feature type="transmembrane region" description="Helical" evidence="17">
    <location>
        <begin position="383"/>
        <end position="401"/>
    </location>
</feature>
<comment type="function">
    <text evidence="1">Core subunit of the mitochondrial membrane respiratory chain NADH dehydrogenase (Complex I) that is believed to belong to the minimal assembly required for catalysis. Complex I functions in the transfer of electrons from NADH to the respiratory chain. The immediate electron acceptor for the enzyme is believed to be ubiquinone.</text>
</comment>
<comment type="function">
    <text evidence="17">Core subunit of the mitochondrial membrane respiratory chain NADH dehydrogenase (Complex I) which catalyzes electron transfer from NADH through the respiratory chain, using ubiquinone as an electron acceptor. Essential for the catalytic activity and assembly of complex I.</text>
</comment>
<protein>
    <recommendedName>
        <fullName evidence="5 17">NADH-ubiquinone oxidoreductase chain 4</fullName>
        <ecNumber evidence="4 17">7.1.1.2</ecNumber>
    </recommendedName>
</protein>
<feature type="transmembrane region" description="Helical" evidence="17">
    <location>
        <begin position="118"/>
        <end position="138"/>
    </location>
</feature>
<geneLocation type="mitochondrion" evidence="19"/>
<evidence type="ECO:0000256" key="16">
    <source>
        <dbReference type="ARBA" id="ARBA00049551"/>
    </source>
</evidence>
<dbReference type="GO" id="GO:0048039">
    <property type="term" value="F:ubiquinone binding"/>
    <property type="evidence" value="ECO:0007669"/>
    <property type="project" value="TreeGrafter"/>
</dbReference>
<feature type="transmembrane region" description="Helical" evidence="17">
    <location>
        <begin position="66"/>
        <end position="82"/>
    </location>
</feature>
<feature type="transmembrane region" description="Helical" evidence="17">
    <location>
        <begin position="42"/>
        <end position="59"/>
    </location>
</feature>
<keyword evidence="8 17" id="KW-0812">Transmembrane</keyword>
<reference evidence="19" key="1">
    <citation type="journal article" date="2017" name="Mol. Phylogenet. Evol.">
        <title>Phylogenetic analysis of two Plectus mitochondrial genomes (Nematoda: Plectida) supports a sister group relationship between Plectida and Rhabditida within Chromadorea.</title>
        <authorList>
            <person name="Kim J."/>
            <person name="Kern E."/>
            <person name="Kim T."/>
            <person name="Sim M."/>
            <person name="Kim J."/>
            <person name="Kim Y."/>
            <person name="Park C."/>
            <person name="Nadler S.A."/>
            <person name="Park J.K."/>
        </authorList>
    </citation>
    <scope>NUCLEOTIDE SEQUENCE</scope>
</reference>
<dbReference type="GO" id="GO:0031966">
    <property type="term" value="C:mitochondrial membrane"/>
    <property type="evidence" value="ECO:0007669"/>
    <property type="project" value="UniProtKB-SubCell"/>
</dbReference>
<feature type="domain" description="NADH:quinone oxidoreductase/Mrp antiporter transmembrane" evidence="18">
    <location>
        <begin position="83"/>
        <end position="353"/>
    </location>
</feature>
<evidence type="ECO:0000256" key="13">
    <source>
        <dbReference type="ARBA" id="ARBA00023075"/>
    </source>
</evidence>
<keyword evidence="12 17" id="KW-0520">NAD</keyword>
<gene>
    <name evidence="19" type="primary">NAD4</name>
</gene>
<keyword evidence="11 17" id="KW-1133">Transmembrane helix</keyword>
<evidence type="ECO:0000256" key="10">
    <source>
        <dbReference type="ARBA" id="ARBA00022982"/>
    </source>
</evidence>
<dbReference type="GO" id="GO:0015990">
    <property type="term" value="P:electron transport coupled proton transport"/>
    <property type="evidence" value="ECO:0007669"/>
    <property type="project" value="TreeGrafter"/>
</dbReference>
<accession>A0A1U7AFS6</accession>
<evidence type="ECO:0000256" key="11">
    <source>
        <dbReference type="ARBA" id="ARBA00022989"/>
    </source>
</evidence>
<evidence type="ECO:0000256" key="6">
    <source>
        <dbReference type="ARBA" id="ARBA00022448"/>
    </source>
</evidence>
<evidence type="ECO:0000256" key="7">
    <source>
        <dbReference type="ARBA" id="ARBA00022660"/>
    </source>
</evidence>
<dbReference type="PANTHER" id="PTHR43507:SF20">
    <property type="entry name" value="NADH-UBIQUINONE OXIDOREDUCTASE CHAIN 4"/>
    <property type="match status" value="1"/>
</dbReference>
<evidence type="ECO:0000256" key="14">
    <source>
        <dbReference type="ARBA" id="ARBA00023128"/>
    </source>
</evidence>
<comment type="subcellular location">
    <subcellularLocation>
        <location evidence="2 17">Mitochondrion membrane</location>
        <topology evidence="2 17">Multi-pass membrane protein</topology>
    </subcellularLocation>
</comment>
<organism evidence="19">
    <name type="scientific">Plectus aquatilis</name>
    <dbReference type="NCBI Taxonomy" id="70222"/>
    <lineage>
        <taxon>Eukaryota</taxon>
        <taxon>Metazoa</taxon>
        <taxon>Ecdysozoa</taxon>
        <taxon>Nematoda</taxon>
        <taxon>Chromadorea</taxon>
        <taxon>Plectida</taxon>
        <taxon>Plectina</taxon>
        <taxon>Plectoidea</taxon>
        <taxon>Plectidae</taxon>
        <taxon>Plectus</taxon>
    </lineage>
</organism>
<keyword evidence="14 17" id="KW-0496">Mitochondrion</keyword>
<keyword evidence="13 17" id="KW-0830">Ubiquinone</keyword>
<evidence type="ECO:0000256" key="17">
    <source>
        <dbReference type="RuleBase" id="RU003297"/>
    </source>
</evidence>
<sequence>MVLSVSEVVPSMFSFFGAWASWSGLSDSSFNGSFLFFPDSKAFVSLFYLSVFVMGLVGYSESKSSIVVLGNILSMCGLLFFVSTNFFLLYVFFEISLFPMIFMILMDGVQIEKLSASLYLFMYASFCSFPFLLVILYFELFTPNYIEGIYSWEVAVCFLVGFLVKLPLYLLHLWLPKAHVEAPTYGSIILAGLLLKLGGAGLLRVMMFFNFTDMSALFPFSVLGMVLGVLICSFQSDGKALVAYSSIAHMNFLALLLLMNSSFAKSSSVLLMLVHGFCSSLMFFGVGAFFHALYTRKVYFMNGLFVSSHIVCSLFILTMVLNFATPPSNAFVSEFMGMSSLFLIQSVLFVVLGIYIFYVCYFSLYLLVNVVSGKTLLFSKEELFFLFYPFLMLTYNFFWLITLF</sequence>
<dbReference type="GO" id="GO:0003954">
    <property type="term" value="F:NADH dehydrogenase activity"/>
    <property type="evidence" value="ECO:0007669"/>
    <property type="project" value="TreeGrafter"/>
</dbReference>
<evidence type="ECO:0000256" key="9">
    <source>
        <dbReference type="ARBA" id="ARBA00022967"/>
    </source>
</evidence>
<evidence type="ECO:0000259" key="18">
    <source>
        <dbReference type="Pfam" id="PF00361"/>
    </source>
</evidence>
<comment type="similarity">
    <text evidence="3 17">Belongs to the complex I subunit 4 family.</text>
</comment>
<feature type="transmembrane region" description="Helical" evidence="17">
    <location>
        <begin position="215"/>
        <end position="234"/>
    </location>
</feature>
<feature type="transmembrane region" description="Helical" evidence="17">
    <location>
        <begin position="150"/>
        <end position="175"/>
    </location>
</feature>
<dbReference type="PANTHER" id="PTHR43507">
    <property type="entry name" value="NADH-UBIQUINONE OXIDOREDUCTASE CHAIN 4"/>
    <property type="match status" value="1"/>
</dbReference>
<dbReference type="EMBL" id="KX017524">
    <property type="protein sequence ID" value="AOW68755.1"/>
    <property type="molecule type" value="Genomic_DNA"/>
</dbReference>
<feature type="transmembrane region" description="Helical" evidence="17">
    <location>
        <begin position="241"/>
        <end position="263"/>
    </location>
</feature>
<dbReference type="AlphaFoldDB" id="A0A1U7AFS6"/>
<evidence type="ECO:0000256" key="1">
    <source>
        <dbReference type="ARBA" id="ARBA00003257"/>
    </source>
</evidence>